<dbReference type="InterPro" id="IPR039478">
    <property type="entry name" value="FAM184A/B_N"/>
</dbReference>
<evidence type="ECO:0000313" key="5">
    <source>
        <dbReference type="EMBL" id="OQR86713.1"/>
    </source>
</evidence>
<dbReference type="PANTHER" id="PTHR18870:SF9">
    <property type="entry name" value="PROTEIN TAG-278-RELATED"/>
    <property type="match status" value="1"/>
</dbReference>
<keyword evidence="6" id="KW-1185">Reference proteome</keyword>
<proteinExistence type="predicted"/>
<evidence type="ECO:0000256" key="3">
    <source>
        <dbReference type="SAM" id="MobiDB-lite"/>
    </source>
</evidence>
<feature type="coiled-coil region" evidence="2">
    <location>
        <begin position="521"/>
        <end position="640"/>
    </location>
</feature>
<dbReference type="EMBL" id="JNBR01001490">
    <property type="protein sequence ID" value="OQR86713.1"/>
    <property type="molecule type" value="Genomic_DNA"/>
</dbReference>
<name>A0A1V9YLX6_ACHHY</name>
<dbReference type="PANTHER" id="PTHR18870">
    <property type="entry name" value="PROTEIN TAG-278-RELATED"/>
    <property type="match status" value="1"/>
</dbReference>
<evidence type="ECO:0000256" key="2">
    <source>
        <dbReference type="SAM" id="Coils"/>
    </source>
</evidence>
<comment type="caution">
    <text evidence="5">The sequence shown here is derived from an EMBL/GenBank/DDBJ whole genome shotgun (WGS) entry which is preliminary data.</text>
</comment>
<dbReference type="AlphaFoldDB" id="A0A1V9YLX6"/>
<dbReference type="Proteomes" id="UP000243579">
    <property type="component" value="Unassembled WGS sequence"/>
</dbReference>
<sequence length="1096" mass="122841">MAGAMDADLQLKMSKKIAQLTKVIFLLNTKNEDAAFELQATVSCHRRDTESLARDAAAKMAALKDALEKKDAQLKSMESLKKLKERHKAEKHEALADFQRYKDDVKRAAKEADDAFRKEVAAMADDVKKMRGAFQDRVAALKTALEAVQAKSHLGNAELQALRQQHTDEVADMVTHSNQKYNDMLTTQLNNQDQLRAQFEAKIASLERAHQASLAQAQEKAELDVRLAVKRRELECNTSADTLKNEMVAKMERLLSDVEGLRSSETRLRSDNQGLEAQLAAARASQKQVEVEFTAFKKAHAAQTDNADSVVKALKLQLDERERQLQLLQDELAKLRDRVERGESDRRALETSLDAVAKARDSNTIALSEKEKTWAQLLENKEAELGQRSAQLKTLETEVKKLRELIKTNDAHAIKAEDDLKRQLLATQKKLAELQATETALNTRVHALKTEVAQLHGGYAWLRLLVVSKEQLDKARTDADAAQAATKAELAAANAAALEMLEKRLSTAHAKQVEELTRSAQHRSESQKTELEAKVVALQSELSKVHWLSQSQAQTAQEQVVTLTKDITRYKGETKLLADQLKLAESTSAKDSKEWKQKLAQLEAQKSSESKLLEKEKAKLDAALTELKALKAKLDIKTKSYEEAMASLKQTHEAAVSEHQATMQASIAKAVAEAERTMATHIEEQRTFLLEMHATDLAAVHAQIDLWKGKVADAEAANAYDRAEFAKLLQSQDEDHNAHVRSLDASHDSTLGQLRAEHAAATAALSSASAAELEVLQRRAQNDLDAALAKSARALEQARDAAAADRAAMDRQLLLRCAEYDKRLEEAAVFHERDVERQTQLLKREKDMEREATVKNLSEQHRAVIAAKDDLIAQGQRLAAERADAIRRLQDDLRQQMLVLENKQDEWKATVKRMTAEKAAELDGLARQHKSELEHLVDENLRETQQLNTQFEKTRALLQEQQQVLIAKVREWEAAYARRDSRVEDLNRISELEQGTRSRKAVAEKDALVQQTIEEMAYIKRELLNREDVYNKTFGRSPNVGVLQVLKPTTLNTSLAAPPKLNRKTKPQSFTTGTKPLPPIGATNQQQSYRDLTHQS</sequence>
<dbReference type="Pfam" id="PF15665">
    <property type="entry name" value="FAM184"/>
    <property type="match status" value="1"/>
</dbReference>
<dbReference type="OrthoDB" id="75801at2759"/>
<gene>
    <name evidence="5" type="ORF">ACHHYP_10259</name>
</gene>
<feature type="domain" description="Protein FAM184A/B N-terminal" evidence="4">
    <location>
        <begin position="23"/>
        <end position="214"/>
    </location>
</feature>
<evidence type="ECO:0000256" key="1">
    <source>
        <dbReference type="ARBA" id="ARBA00023054"/>
    </source>
</evidence>
<feature type="coiled-coil region" evidence="2">
    <location>
        <begin position="272"/>
        <end position="352"/>
    </location>
</feature>
<evidence type="ECO:0000259" key="4">
    <source>
        <dbReference type="Pfam" id="PF15665"/>
    </source>
</evidence>
<feature type="coiled-coil region" evidence="2">
    <location>
        <begin position="378"/>
        <end position="451"/>
    </location>
</feature>
<feature type="region of interest" description="Disordered" evidence="3">
    <location>
        <begin position="1054"/>
        <end position="1096"/>
    </location>
</feature>
<organism evidence="5 6">
    <name type="scientific">Achlya hypogyna</name>
    <name type="common">Oomycete</name>
    <name type="synonym">Protoachlya hypogyna</name>
    <dbReference type="NCBI Taxonomy" id="1202772"/>
    <lineage>
        <taxon>Eukaryota</taxon>
        <taxon>Sar</taxon>
        <taxon>Stramenopiles</taxon>
        <taxon>Oomycota</taxon>
        <taxon>Saprolegniomycetes</taxon>
        <taxon>Saprolegniales</taxon>
        <taxon>Achlyaceae</taxon>
        <taxon>Achlya</taxon>
    </lineage>
</organism>
<accession>A0A1V9YLX6</accession>
<feature type="coiled-coil region" evidence="2">
    <location>
        <begin position="53"/>
        <end position="118"/>
    </location>
</feature>
<dbReference type="STRING" id="1202772.A0A1V9YLX6"/>
<reference evidence="5 6" key="1">
    <citation type="journal article" date="2014" name="Genome Biol. Evol.">
        <title>The secreted proteins of Achlya hypogyna and Thraustotheca clavata identify the ancestral oomycete secretome and reveal gene acquisitions by horizontal gene transfer.</title>
        <authorList>
            <person name="Misner I."/>
            <person name="Blouin N."/>
            <person name="Leonard G."/>
            <person name="Richards T.A."/>
            <person name="Lane C.E."/>
        </authorList>
    </citation>
    <scope>NUCLEOTIDE SEQUENCE [LARGE SCALE GENOMIC DNA]</scope>
    <source>
        <strain evidence="5 6">ATCC 48635</strain>
    </source>
</reference>
<evidence type="ECO:0000313" key="6">
    <source>
        <dbReference type="Proteomes" id="UP000243579"/>
    </source>
</evidence>
<keyword evidence="1 2" id="KW-0175">Coiled coil</keyword>
<protein>
    <recommendedName>
        <fullName evidence="4">Protein FAM184A/B N-terminal domain-containing protein</fullName>
    </recommendedName>
</protein>